<organism evidence="2 3">
    <name type="scientific">Helianthus annuus</name>
    <name type="common">Common sunflower</name>
    <dbReference type="NCBI Taxonomy" id="4232"/>
    <lineage>
        <taxon>Eukaryota</taxon>
        <taxon>Viridiplantae</taxon>
        <taxon>Streptophyta</taxon>
        <taxon>Embryophyta</taxon>
        <taxon>Tracheophyta</taxon>
        <taxon>Spermatophyta</taxon>
        <taxon>Magnoliopsida</taxon>
        <taxon>eudicotyledons</taxon>
        <taxon>Gunneridae</taxon>
        <taxon>Pentapetalae</taxon>
        <taxon>asterids</taxon>
        <taxon>campanulids</taxon>
        <taxon>Asterales</taxon>
        <taxon>Asteraceae</taxon>
        <taxon>Asteroideae</taxon>
        <taxon>Heliantheae alliance</taxon>
        <taxon>Heliantheae</taxon>
        <taxon>Helianthus</taxon>
    </lineage>
</organism>
<keyword evidence="3" id="KW-1185">Reference proteome</keyword>
<gene>
    <name evidence="2" type="ORF">HannXRQ_Chr15g0495991</name>
    <name evidence="1" type="ORF">HanXRQr2_Chr15g0720601</name>
</gene>
<evidence type="ECO:0000313" key="1">
    <source>
        <dbReference type="EMBL" id="KAF5766877.1"/>
    </source>
</evidence>
<evidence type="ECO:0000313" key="3">
    <source>
        <dbReference type="Proteomes" id="UP000215914"/>
    </source>
</evidence>
<name>A0A251SCL4_HELAN</name>
<dbReference type="EMBL" id="CM007904">
    <property type="protein sequence ID" value="OTF96606.1"/>
    <property type="molecule type" value="Genomic_DNA"/>
</dbReference>
<reference evidence="1" key="3">
    <citation type="submission" date="2020-06" db="EMBL/GenBank/DDBJ databases">
        <title>Helianthus annuus Genome sequencing and assembly Release 2.</title>
        <authorList>
            <person name="Gouzy J."/>
            <person name="Langlade N."/>
            <person name="Munos S."/>
        </authorList>
    </citation>
    <scope>NUCLEOTIDE SEQUENCE</scope>
    <source>
        <tissue evidence="1">Leaves</tissue>
    </source>
</reference>
<dbReference type="EMBL" id="MNCJ02000330">
    <property type="protein sequence ID" value="KAF5766877.1"/>
    <property type="molecule type" value="Genomic_DNA"/>
</dbReference>
<dbReference type="Proteomes" id="UP000215914">
    <property type="component" value="Chromosome 15"/>
</dbReference>
<accession>A0A251SCL4</accession>
<evidence type="ECO:0000313" key="2">
    <source>
        <dbReference type="EMBL" id="OTF96606.1"/>
    </source>
</evidence>
<sequence>MPLSPHTASLFSPKNLSHAFSFQLQMKRLGFRWFPSPPLLSIIPIQIGEKESWRERWSYKRRKREYDGSGR</sequence>
<protein>
    <submittedName>
        <fullName evidence="2">Uncharacterized protein</fullName>
    </submittedName>
</protein>
<dbReference type="InParanoid" id="A0A251SCL4"/>
<reference evidence="2" key="2">
    <citation type="submission" date="2017-02" db="EMBL/GenBank/DDBJ databases">
        <title>Sunflower complete genome.</title>
        <authorList>
            <person name="Langlade N."/>
            <person name="Munos S."/>
        </authorList>
    </citation>
    <scope>NUCLEOTIDE SEQUENCE [LARGE SCALE GENOMIC DNA]</scope>
    <source>
        <tissue evidence="2">Leaves</tissue>
    </source>
</reference>
<dbReference type="Gramene" id="mRNA:HanXRQr2_Chr15g0720601">
    <property type="protein sequence ID" value="CDS:HanXRQr2_Chr15g0720601.1"/>
    <property type="gene ID" value="HanXRQr2_Chr15g0720601"/>
</dbReference>
<reference evidence="1 3" key="1">
    <citation type="journal article" date="2017" name="Nature">
        <title>The sunflower genome provides insights into oil metabolism, flowering and Asterid evolution.</title>
        <authorList>
            <person name="Badouin H."/>
            <person name="Gouzy J."/>
            <person name="Grassa C.J."/>
            <person name="Murat F."/>
            <person name="Staton S.E."/>
            <person name="Cottret L."/>
            <person name="Lelandais-Briere C."/>
            <person name="Owens G.L."/>
            <person name="Carrere S."/>
            <person name="Mayjonade B."/>
            <person name="Legrand L."/>
            <person name="Gill N."/>
            <person name="Kane N.C."/>
            <person name="Bowers J.E."/>
            <person name="Hubner S."/>
            <person name="Bellec A."/>
            <person name="Berard A."/>
            <person name="Berges H."/>
            <person name="Blanchet N."/>
            <person name="Boniface M.C."/>
            <person name="Brunel D."/>
            <person name="Catrice O."/>
            <person name="Chaidir N."/>
            <person name="Claudel C."/>
            <person name="Donnadieu C."/>
            <person name="Faraut T."/>
            <person name="Fievet G."/>
            <person name="Helmstetter N."/>
            <person name="King M."/>
            <person name="Knapp S.J."/>
            <person name="Lai Z."/>
            <person name="Le Paslier M.C."/>
            <person name="Lippi Y."/>
            <person name="Lorenzon L."/>
            <person name="Mandel J.R."/>
            <person name="Marage G."/>
            <person name="Marchand G."/>
            <person name="Marquand E."/>
            <person name="Bret-Mestries E."/>
            <person name="Morien E."/>
            <person name="Nambeesan S."/>
            <person name="Nguyen T."/>
            <person name="Pegot-Espagnet P."/>
            <person name="Pouilly N."/>
            <person name="Raftis F."/>
            <person name="Sallet E."/>
            <person name="Schiex T."/>
            <person name="Thomas J."/>
            <person name="Vandecasteele C."/>
            <person name="Vares D."/>
            <person name="Vear F."/>
            <person name="Vautrin S."/>
            <person name="Crespi M."/>
            <person name="Mangin B."/>
            <person name="Burke J.M."/>
            <person name="Salse J."/>
            <person name="Munos S."/>
            <person name="Vincourt P."/>
            <person name="Rieseberg L.H."/>
            <person name="Langlade N.B."/>
        </authorList>
    </citation>
    <scope>NUCLEOTIDE SEQUENCE [LARGE SCALE GENOMIC DNA]</scope>
    <source>
        <strain evidence="3">cv. SF193</strain>
        <tissue evidence="1">Leaves</tissue>
    </source>
</reference>
<dbReference type="AlphaFoldDB" id="A0A251SCL4"/>
<proteinExistence type="predicted"/>